<proteinExistence type="predicted"/>
<dbReference type="PANTHER" id="PTHR47260">
    <property type="entry name" value="UPF0644 PROTEIN PB2B4.06"/>
    <property type="match status" value="1"/>
</dbReference>
<organism evidence="2 3">
    <name type="scientific">Aspergillus pseudoustus</name>
    <dbReference type="NCBI Taxonomy" id="1810923"/>
    <lineage>
        <taxon>Eukaryota</taxon>
        <taxon>Fungi</taxon>
        <taxon>Dikarya</taxon>
        <taxon>Ascomycota</taxon>
        <taxon>Pezizomycotina</taxon>
        <taxon>Eurotiomycetes</taxon>
        <taxon>Eurotiomycetidae</taxon>
        <taxon>Eurotiales</taxon>
        <taxon>Aspergillaceae</taxon>
        <taxon>Aspergillus</taxon>
        <taxon>Aspergillus subgen. Nidulantes</taxon>
    </lineage>
</organism>
<keyword evidence="3" id="KW-1185">Reference proteome</keyword>
<feature type="domain" description="Thioesterase" evidence="1">
    <location>
        <begin position="165"/>
        <end position="233"/>
    </location>
</feature>
<dbReference type="InterPro" id="IPR052061">
    <property type="entry name" value="PTE-AB_protein"/>
</dbReference>
<dbReference type="PANTHER" id="PTHR47260:SF2">
    <property type="entry name" value="THIOESTERASE DOMAIN-CONTAINING PROTEIN-RELATED"/>
    <property type="match status" value="1"/>
</dbReference>
<evidence type="ECO:0000259" key="1">
    <source>
        <dbReference type="Pfam" id="PF03061"/>
    </source>
</evidence>
<comment type="caution">
    <text evidence="2">The sequence shown here is derived from an EMBL/GenBank/DDBJ whole genome shotgun (WGS) entry which is preliminary data.</text>
</comment>
<accession>A0ABR4KLX9</accession>
<dbReference type="Proteomes" id="UP001610446">
    <property type="component" value="Unassembled WGS sequence"/>
</dbReference>
<dbReference type="InterPro" id="IPR006683">
    <property type="entry name" value="Thioestr_dom"/>
</dbReference>
<gene>
    <name evidence="2" type="ORF">BJY01DRAFT_78893</name>
</gene>
<dbReference type="Gene3D" id="3.10.129.10">
    <property type="entry name" value="Hotdog Thioesterase"/>
    <property type="match status" value="1"/>
</dbReference>
<dbReference type="EMBL" id="JBFXLU010000021">
    <property type="protein sequence ID" value="KAL2853285.1"/>
    <property type="molecule type" value="Genomic_DNA"/>
</dbReference>
<evidence type="ECO:0000313" key="2">
    <source>
        <dbReference type="EMBL" id="KAL2853285.1"/>
    </source>
</evidence>
<sequence>MRSKATGASYACLSKRLYCSRPKATTGLLPNGTRHHCIIQYATRKSHQKQALCEKHPPSRGVRASSSIATFRGIDIQSQQQAEDLISSLPITRYLRSLTPPGAKFTESRPYRDMHPAARTTHLVSASLLGPTKLSTDPVFFLQSDSVCKVIAASYIGKDICGHPGYVHGGLSFVLFDDVFARCAAVVFRSRVGMTASMSVEFRAPAVPDRVYVYRAEIVKQEGRKVWVEGQMRCLRSFAVDEMSSRDVARDDALSIEEMEGTLVAEAKALFIEPKNTEAMVRLYPV</sequence>
<name>A0ABR4KLX9_9EURO</name>
<dbReference type="Pfam" id="PF03061">
    <property type="entry name" value="4HBT"/>
    <property type="match status" value="1"/>
</dbReference>
<evidence type="ECO:0000313" key="3">
    <source>
        <dbReference type="Proteomes" id="UP001610446"/>
    </source>
</evidence>
<reference evidence="2 3" key="1">
    <citation type="submission" date="2024-07" db="EMBL/GenBank/DDBJ databases">
        <title>Section-level genome sequencing and comparative genomics of Aspergillus sections Usti and Cavernicolus.</title>
        <authorList>
            <consortium name="Lawrence Berkeley National Laboratory"/>
            <person name="Nybo J.L."/>
            <person name="Vesth T.C."/>
            <person name="Theobald S."/>
            <person name="Frisvad J.C."/>
            <person name="Larsen T.O."/>
            <person name="Kjaerboelling I."/>
            <person name="Rothschild-Mancinelli K."/>
            <person name="Lyhne E.K."/>
            <person name="Kogle M.E."/>
            <person name="Barry K."/>
            <person name="Clum A."/>
            <person name="Na H."/>
            <person name="Ledsgaard L."/>
            <person name="Lin J."/>
            <person name="Lipzen A."/>
            <person name="Kuo A."/>
            <person name="Riley R."/>
            <person name="Mondo S."/>
            <person name="Labutti K."/>
            <person name="Haridas S."/>
            <person name="Pangalinan J."/>
            <person name="Salamov A.A."/>
            <person name="Simmons B.A."/>
            <person name="Magnuson J.K."/>
            <person name="Chen J."/>
            <person name="Drula E."/>
            <person name="Henrissat B."/>
            <person name="Wiebenga A."/>
            <person name="Lubbers R.J."/>
            <person name="Gomes A.C."/>
            <person name="Makela M.R."/>
            <person name="Stajich J."/>
            <person name="Grigoriev I.V."/>
            <person name="Mortensen U.H."/>
            <person name="De Vries R.P."/>
            <person name="Baker S.E."/>
            <person name="Andersen M.R."/>
        </authorList>
    </citation>
    <scope>NUCLEOTIDE SEQUENCE [LARGE SCALE GENOMIC DNA]</scope>
    <source>
        <strain evidence="2 3">CBS 123904</strain>
    </source>
</reference>
<dbReference type="CDD" id="cd03443">
    <property type="entry name" value="PaaI_thioesterase"/>
    <property type="match status" value="1"/>
</dbReference>
<dbReference type="SUPFAM" id="SSF54637">
    <property type="entry name" value="Thioesterase/thiol ester dehydrase-isomerase"/>
    <property type="match status" value="1"/>
</dbReference>
<protein>
    <submittedName>
        <fullName evidence="2">HotDog domain-containing protein</fullName>
    </submittedName>
</protein>
<dbReference type="InterPro" id="IPR029069">
    <property type="entry name" value="HotDog_dom_sf"/>
</dbReference>